<evidence type="ECO:0000259" key="1">
    <source>
        <dbReference type="PROSITE" id="PS50146"/>
    </source>
</evidence>
<dbReference type="SUPFAM" id="SSF111331">
    <property type="entry name" value="NAD kinase/diacylglycerol kinase-like"/>
    <property type="match status" value="1"/>
</dbReference>
<dbReference type="InterPro" id="IPR001206">
    <property type="entry name" value="Diacylglycerol_kinase_cat_dom"/>
</dbReference>
<comment type="caution">
    <text evidence="2">The sequence shown here is derived from an EMBL/GenBank/DDBJ whole genome shotgun (WGS) entry which is preliminary data.</text>
</comment>
<dbReference type="PROSITE" id="PS50146">
    <property type="entry name" value="DAGK"/>
    <property type="match status" value="1"/>
</dbReference>
<evidence type="ECO:0000313" key="3">
    <source>
        <dbReference type="Proteomes" id="UP001054889"/>
    </source>
</evidence>
<dbReference type="Gene3D" id="3.40.50.10330">
    <property type="entry name" value="Probable inorganic polyphosphate/atp-NAD kinase, domain 1"/>
    <property type="match status" value="1"/>
</dbReference>
<sequence length="218" mass="23229">MADPQVSEVLADPARVNGAAGEATLSGGELAWRPSGGGDGRRLELESEVLGCRVEGRKLKLATFFCGGDGERPPAMACGGGTGDGRTRRRRGEVVMEMESEDAAARWGDAVRDRLSSFETKHRFQEMSHSLDLRKYDGIICVSGDGVLVEVVNGLLQREDWETAIKVPLGIIPADFSRVTCETGTGNGMAQSLLHAAGESFSISNAVFAIIRGKSFSP</sequence>
<accession>A0AAV5FCN4</accession>
<dbReference type="EMBL" id="BQKI01000084">
    <property type="protein sequence ID" value="GJN32732.1"/>
    <property type="molecule type" value="Genomic_DNA"/>
</dbReference>
<evidence type="ECO:0000313" key="2">
    <source>
        <dbReference type="EMBL" id="GJN32732.1"/>
    </source>
</evidence>
<name>A0AAV5FCN4_ELECO</name>
<gene>
    <name evidence="2" type="primary">gb21255</name>
    <name evidence="2" type="ORF">PR202_gb21255</name>
</gene>
<dbReference type="GO" id="GO:0016020">
    <property type="term" value="C:membrane"/>
    <property type="evidence" value="ECO:0007669"/>
    <property type="project" value="TreeGrafter"/>
</dbReference>
<dbReference type="InterPro" id="IPR016064">
    <property type="entry name" value="NAD/diacylglycerol_kinase_sf"/>
</dbReference>
<feature type="domain" description="DAGKc" evidence="1">
    <location>
        <begin position="121"/>
        <end position="174"/>
    </location>
</feature>
<dbReference type="Pfam" id="PF00781">
    <property type="entry name" value="DAGK_cat"/>
    <property type="match status" value="1"/>
</dbReference>
<keyword evidence="3" id="KW-1185">Reference proteome</keyword>
<dbReference type="PANTHER" id="PTHR12358:SF88">
    <property type="entry name" value="DAGKC DOMAIN-CONTAINING PROTEIN"/>
    <property type="match status" value="1"/>
</dbReference>
<dbReference type="GO" id="GO:0046512">
    <property type="term" value="P:sphingosine biosynthetic process"/>
    <property type="evidence" value="ECO:0007669"/>
    <property type="project" value="TreeGrafter"/>
</dbReference>
<dbReference type="AlphaFoldDB" id="A0AAV5FCN4"/>
<reference evidence="2" key="2">
    <citation type="submission" date="2021-12" db="EMBL/GenBank/DDBJ databases">
        <title>Resequencing data analysis of finger millet.</title>
        <authorList>
            <person name="Hatakeyama M."/>
            <person name="Aluri S."/>
            <person name="Balachadran M.T."/>
            <person name="Sivarajan S.R."/>
            <person name="Poveda L."/>
            <person name="Shimizu-Inatsugi R."/>
            <person name="Schlapbach R."/>
            <person name="Sreeman S.M."/>
            <person name="Shimizu K.K."/>
        </authorList>
    </citation>
    <scope>NUCLEOTIDE SEQUENCE</scope>
</reference>
<dbReference type="Proteomes" id="UP001054889">
    <property type="component" value="Unassembled WGS sequence"/>
</dbReference>
<proteinExistence type="predicted"/>
<dbReference type="GO" id="GO:0001727">
    <property type="term" value="F:lipid kinase activity"/>
    <property type="evidence" value="ECO:0007669"/>
    <property type="project" value="TreeGrafter"/>
</dbReference>
<dbReference type="GO" id="GO:0005737">
    <property type="term" value="C:cytoplasm"/>
    <property type="evidence" value="ECO:0007669"/>
    <property type="project" value="TreeGrafter"/>
</dbReference>
<reference evidence="2" key="1">
    <citation type="journal article" date="2018" name="DNA Res.">
        <title>Multiple hybrid de novo genome assembly of finger millet, an orphan allotetraploid crop.</title>
        <authorList>
            <person name="Hatakeyama M."/>
            <person name="Aluri S."/>
            <person name="Balachadran M.T."/>
            <person name="Sivarajan S.R."/>
            <person name="Patrignani A."/>
            <person name="Gruter S."/>
            <person name="Poveda L."/>
            <person name="Shimizu-Inatsugi R."/>
            <person name="Baeten J."/>
            <person name="Francoijs K.J."/>
            <person name="Nataraja K.N."/>
            <person name="Reddy Y.A.N."/>
            <person name="Phadnis S."/>
            <person name="Ravikumar R.L."/>
            <person name="Schlapbach R."/>
            <person name="Sreeman S.M."/>
            <person name="Shimizu K.K."/>
        </authorList>
    </citation>
    <scope>NUCLEOTIDE SEQUENCE</scope>
</reference>
<dbReference type="InterPro" id="IPR050187">
    <property type="entry name" value="Lipid_Phosphate_FormReg"/>
</dbReference>
<dbReference type="PANTHER" id="PTHR12358">
    <property type="entry name" value="SPHINGOSINE KINASE"/>
    <property type="match status" value="1"/>
</dbReference>
<organism evidence="2 3">
    <name type="scientific">Eleusine coracana subsp. coracana</name>
    <dbReference type="NCBI Taxonomy" id="191504"/>
    <lineage>
        <taxon>Eukaryota</taxon>
        <taxon>Viridiplantae</taxon>
        <taxon>Streptophyta</taxon>
        <taxon>Embryophyta</taxon>
        <taxon>Tracheophyta</taxon>
        <taxon>Spermatophyta</taxon>
        <taxon>Magnoliopsida</taxon>
        <taxon>Liliopsida</taxon>
        <taxon>Poales</taxon>
        <taxon>Poaceae</taxon>
        <taxon>PACMAD clade</taxon>
        <taxon>Chloridoideae</taxon>
        <taxon>Cynodonteae</taxon>
        <taxon>Eleusininae</taxon>
        <taxon>Eleusine</taxon>
    </lineage>
</organism>
<protein>
    <recommendedName>
        <fullName evidence="1">DAGKc domain-containing protein</fullName>
    </recommendedName>
</protein>
<dbReference type="InterPro" id="IPR017438">
    <property type="entry name" value="ATP-NAD_kinase_N"/>
</dbReference>